<evidence type="ECO:0000313" key="13">
    <source>
        <dbReference type="EMBL" id="MFC0424192.1"/>
    </source>
</evidence>
<feature type="domain" description="FAD synthetase" evidence="12">
    <location>
        <begin position="17"/>
        <end position="169"/>
    </location>
</feature>
<comment type="catalytic activity">
    <reaction evidence="11">
        <text>FMN + ATP + H(+) = FAD + diphosphate</text>
        <dbReference type="Rhea" id="RHEA:17237"/>
        <dbReference type="ChEBI" id="CHEBI:15378"/>
        <dbReference type="ChEBI" id="CHEBI:30616"/>
        <dbReference type="ChEBI" id="CHEBI:33019"/>
        <dbReference type="ChEBI" id="CHEBI:57692"/>
        <dbReference type="ChEBI" id="CHEBI:58210"/>
        <dbReference type="EC" id="2.7.7.2"/>
    </reaction>
</comment>
<dbReference type="NCBIfam" id="TIGR00125">
    <property type="entry name" value="cyt_tran_rel"/>
    <property type="match status" value="1"/>
</dbReference>
<dbReference type="EC" id="2.7.7.2" evidence="3"/>
<name>A0ABV6K4S8_9LACO</name>
<keyword evidence="7" id="KW-0548">Nucleotidyltransferase</keyword>
<keyword evidence="8" id="KW-0547">Nucleotide-binding</keyword>
<gene>
    <name evidence="13" type="ORF">ACFFGS_08685</name>
</gene>
<evidence type="ECO:0000256" key="7">
    <source>
        <dbReference type="ARBA" id="ARBA00022695"/>
    </source>
</evidence>
<keyword evidence="4" id="KW-0285">Flavoprotein</keyword>
<dbReference type="Gene3D" id="3.40.50.620">
    <property type="entry name" value="HUPs"/>
    <property type="match status" value="1"/>
</dbReference>
<evidence type="ECO:0000256" key="11">
    <source>
        <dbReference type="ARBA" id="ARBA00049494"/>
    </source>
</evidence>
<accession>A0ABV6K4S8</accession>
<evidence type="ECO:0000256" key="8">
    <source>
        <dbReference type="ARBA" id="ARBA00022741"/>
    </source>
</evidence>
<proteinExistence type="inferred from homology"/>
<keyword evidence="14" id="KW-1185">Reference proteome</keyword>
<comment type="similarity">
    <text evidence="2">Belongs to the RibF family.</text>
</comment>
<dbReference type="EMBL" id="JBHLUK010000068">
    <property type="protein sequence ID" value="MFC0424192.1"/>
    <property type="molecule type" value="Genomic_DNA"/>
</dbReference>
<comment type="caution">
    <text evidence="13">The sequence shown here is derived from an EMBL/GenBank/DDBJ whole genome shotgun (WGS) entry which is preliminary data.</text>
</comment>
<dbReference type="InterPro" id="IPR004821">
    <property type="entry name" value="Cyt_trans-like"/>
</dbReference>
<protein>
    <recommendedName>
        <fullName evidence="3">FAD synthase</fullName>
        <ecNumber evidence="3">2.7.7.2</ecNumber>
    </recommendedName>
</protein>
<dbReference type="InterPro" id="IPR014729">
    <property type="entry name" value="Rossmann-like_a/b/a_fold"/>
</dbReference>
<evidence type="ECO:0000256" key="10">
    <source>
        <dbReference type="ARBA" id="ARBA00022840"/>
    </source>
</evidence>
<organism evidence="13 14">
    <name type="scientific">Lactiplantibacillus plajomi</name>
    <dbReference type="NCBI Taxonomy" id="1457217"/>
    <lineage>
        <taxon>Bacteria</taxon>
        <taxon>Bacillati</taxon>
        <taxon>Bacillota</taxon>
        <taxon>Bacilli</taxon>
        <taxon>Lactobacillales</taxon>
        <taxon>Lactobacillaceae</taxon>
        <taxon>Lactiplantibacillus</taxon>
    </lineage>
</organism>
<dbReference type="RefSeq" id="WP_137645192.1">
    <property type="nucleotide sequence ID" value="NZ_BAABRM010000014.1"/>
</dbReference>
<keyword evidence="6" id="KW-0808">Transferase</keyword>
<dbReference type="CDD" id="cd02064">
    <property type="entry name" value="FAD_synthetase_N"/>
    <property type="match status" value="1"/>
</dbReference>
<dbReference type="InterPro" id="IPR023468">
    <property type="entry name" value="Riboflavin_kinase"/>
</dbReference>
<keyword evidence="5" id="KW-0288">FMN</keyword>
<dbReference type="Proteomes" id="UP001589855">
    <property type="component" value="Unassembled WGS sequence"/>
</dbReference>
<evidence type="ECO:0000256" key="6">
    <source>
        <dbReference type="ARBA" id="ARBA00022679"/>
    </source>
</evidence>
<dbReference type="SUPFAM" id="SSF52374">
    <property type="entry name" value="Nucleotidylyl transferase"/>
    <property type="match status" value="1"/>
</dbReference>
<evidence type="ECO:0000256" key="2">
    <source>
        <dbReference type="ARBA" id="ARBA00010214"/>
    </source>
</evidence>
<evidence type="ECO:0000256" key="3">
    <source>
        <dbReference type="ARBA" id="ARBA00012393"/>
    </source>
</evidence>
<dbReference type="Pfam" id="PF06574">
    <property type="entry name" value="FAD_syn"/>
    <property type="match status" value="1"/>
</dbReference>
<evidence type="ECO:0000256" key="9">
    <source>
        <dbReference type="ARBA" id="ARBA00022827"/>
    </source>
</evidence>
<comment type="pathway">
    <text evidence="1">Cofactor biosynthesis; FAD biosynthesis; FAD from FMN: step 1/1.</text>
</comment>
<evidence type="ECO:0000313" key="14">
    <source>
        <dbReference type="Proteomes" id="UP001589855"/>
    </source>
</evidence>
<dbReference type="InterPro" id="IPR015864">
    <property type="entry name" value="FAD_synthase"/>
</dbReference>
<keyword evidence="9" id="KW-0274">FAD</keyword>
<dbReference type="PANTHER" id="PTHR22749:SF6">
    <property type="entry name" value="RIBOFLAVIN KINASE"/>
    <property type="match status" value="1"/>
</dbReference>
<keyword evidence="10" id="KW-0067">ATP-binding</keyword>
<reference evidence="13 14" key="1">
    <citation type="submission" date="2024-09" db="EMBL/GenBank/DDBJ databases">
        <authorList>
            <person name="Sun Q."/>
            <person name="Mori K."/>
        </authorList>
    </citation>
    <scope>NUCLEOTIDE SEQUENCE [LARGE SCALE GENOMIC DNA]</scope>
    <source>
        <strain evidence="13 14">TBRC 4575</strain>
    </source>
</reference>
<dbReference type="PANTHER" id="PTHR22749">
    <property type="entry name" value="RIBOFLAVIN KINASE/FMN ADENYLYLTRANSFERASE"/>
    <property type="match status" value="1"/>
</dbReference>
<evidence type="ECO:0000256" key="4">
    <source>
        <dbReference type="ARBA" id="ARBA00022630"/>
    </source>
</evidence>
<evidence type="ECO:0000259" key="12">
    <source>
        <dbReference type="Pfam" id="PF06574"/>
    </source>
</evidence>
<evidence type="ECO:0000256" key="1">
    <source>
        <dbReference type="ARBA" id="ARBA00004726"/>
    </source>
</evidence>
<evidence type="ECO:0000256" key="5">
    <source>
        <dbReference type="ARBA" id="ARBA00022643"/>
    </source>
</evidence>
<sequence length="288" mass="31988">MEVVRLNKQRLATMPKPARQVIALGFFDGVHKGHQRVIARARQLADERHVPLAVMTFNRHVSRVFNTSRTTDFRYLNTISQKLALLAQNHVDTTYVIDFDRDFAGIAPEKFVNAYLIGLNACGVVGGFDYTFGRGGQAGIGDMPGFNHQAFDVAIVAELDQARQKIGSTQIRSLIKHGQINRANALLGHRYALAGQLVRLDDRPVARLNMASRLQQLPPRGAYDCQLKLGNLNLTGVLHVTDHGLFVESVGLLKDQLFMANGYRKLEVAIVQQHVTKQVAFPEQIAAI</sequence>